<dbReference type="Pfam" id="PF00034">
    <property type="entry name" value="Cytochrom_C"/>
    <property type="match status" value="1"/>
</dbReference>
<dbReference type="GO" id="GO:0020037">
    <property type="term" value="F:heme binding"/>
    <property type="evidence" value="ECO:0007669"/>
    <property type="project" value="InterPro"/>
</dbReference>
<evidence type="ECO:0000259" key="8">
    <source>
        <dbReference type="PROSITE" id="PS51007"/>
    </source>
</evidence>
<evidence type="ECO:0000256" key="3">
    <source>
        <dbReference type="ARBA" id="ARBA00022723"/>
    </source>
</evidence>
<dbReference type="InterPro" id="IPR050597">
    <property type="entry name" value="Cytochrome_c_Oxidase_Subunit"/>
</dbReference>
<dbReference type="PANTHER" id="PTHR33751">
    <property type="entry name" value="CBB3-TYPE CYTOCHROME C OXIDASE SUBUNIT FIXP"/>
    <property type="match status" value="1"/>
</dbReference>
<organism evidence="9 10">
    <name type="scientific">Marinobacter nitratireducens</name>
    <dbReference type="NCBI Taxonomy" id="1137280"/>
    <lineage>
        <taxon>Bacteria</taxon>
        <taxon>Pseudomonadati</taxon>
        <taxon>Pseudomonadota</taxon>
        <taxon>Gammaproteobacteria</taxon>
        <taxon>Pseudomonadales</taxon>
        <taxon>Marinobacteraceae</taxon>
        <taxon>Marinobacter</taxon>
    </lineage>
</organism>
<evidence type="ECO:0000313" key="10">
    <source>
        <dbReference type="Proteomes" id="UP000035057"/>
    </source>
</evidence>
<feature type="chain" id="PRO_5001680385" evidence="7">
    <location>
        <begin position="27"/>
        <end position="112"/>
    </location>
</feature>
<dbReference type="PATRIC" id="fig|1137280.3.peg.2658"/>
<dbReference type="PROSITE" id="PS51007">
    <property type="entry name" value="CYTC"/>
    <property type="match status" value="1"/>
</dbReference>
<dbReference type="Gene3D" id="1.10.760.10">
    <property type="entry name" value="Cytochrome c-like domain"/>
    <property type="match status" value="1"/>
</dbReference>
<accession>A0A072N1Q5</accession>
<dbReference type="InterPro" id="IPR009056">
    <property type="entry name" value="Cyt_c-like_dom"/>
</dbReference>
<dbReference type="PANTHER" id="PTHR33751:SF9">
    <property type="entry name" value="CYTOCHROME C4"/>
    <property type="match status" value="1"/>
</dbReference>
<keyword evidence="7" id="KW-0732">Signal</keyword>
<dbReference type="SUPFAM" id="SSF46626">
    <property type="entry name" value="Cytochrome c"/>
    <property type="match status" value="1"/>
</dbReference>
<evidence type="ECO:0000256" key="1">
    <source>
        <dbReference type="ARBA" id="ARBA00022448"/>
    </source>
</evidence>
<feature type="signal peptide" evidence="7">
    <location>
        <begin position="1"/>
        <end position="26"/>
    </location>
</feature>
<keyword evidence="2 6" id="KW-0349">Heme</keyword>
<keyword evidence="3 6" id="KW-0479">Metal-binding</keyword>
<evidence type="ECO:0000256" key="5">
    <source>
        <dbReference type="ARBA" id="ARBA00023004"/>
    </source>
</evidence>
<keyword evidence="1" id="KW-0813">Transport</keyword>
<evidence type="ECO:0000256" key="2">
    <source>
        <dbReference type="ARBA" id="ARBA00022617"/>
    </source>
</evidence>
<evidence type="ECO:0000256" key="6">
    <source>
        <dbReference type="PROSITE-ProRule" id="PRU00433"/>
    </source>
</evidence>
<sequence length="112" mass="11200">MSMSLKHYAVAGIFALSAAVPMAASAADAAAGKAKAAVCAACHGQNGIAQIPTYPNLAGQNEQYLVSALKAYKAKQRNGGQAAIMQGQAAALSDDDIANLAAYFSSLPAGGK</sequence>
<dbReference type="AlphaFoldDB" id="A0A072N1Q5"/>
<evidence type="ECO:0000256" key="7">
    <source>
        <dbReference type="SAM" id="SignalP"/>
    </source>
</evidence>
<dbReference type="Proteomes" id="UP000035057">
    <property type="component" value="Unassembled WGS sequence"/>
</dbReference>
<gene>
    <name evidence="9" type="ORF">D777_02840</name>
</gene>
<keyword evidence="4" id="KW-0249">Electron transport</keyword>
<name>A0A072N1Q5_9GAMM</name>
<evidence type="ECO:0000313" key="9">
    <source>
        <dbReference type="EMBL" id="KEF30898.1"/>
    </source>
</evidence>
<dbReference type="EMBL" id="ANIE01000007">
    <property type="protein sequence ID" value="KEF30898.1"/>
    <property type="molecule type" value="Genomic_DNA"/>
</dbReference>
<dbReference type="STRING" id="1137280.D777_02840"/>
<reference evidence="9 10" key="1">
    <citation type="submission" date="2012-12" db="EMBL/GenBank/DDBJ databases">
        <title>Genome assembly of Marinobacter sp. AK21.</title>
        <authorList>
            <person name="Khatri I."/>
            <person name="Kumar R."/>
            <person name="Vaidya B."/>
            <person name="Subramanian S."/>
            <person name="Pinnaka A."/>
        </authorList>
    </citation>
    <scope>NUCLEOTIDE SEQUENCE [LARGE SCALE GENOMIC DNA]</scope>
    <source>
        <strain evidence="9 10">AK21</strain>
    </source>
</reference>
<dbReference type="GO" id="GO:0009055">
    <property type="term" value="F:electron transfer activity"/>
    <property type="evidence" value="ECO:0007669"/>
    <property type="project" value="InterPro"/>
</dbReference>
<dbReference type="GO" id="GO:0046872">
    <property type="term" value="F:metal ion binding"/>
    <property type="evidence" value="ECO:0007669"/>
    <property type="project" value="UniProtKB-KW"/>
</dbReference>
<evidence type="ECO:0000256" key="4">
    <source>
        <dbReference type="ARBA" id="ARBA00022982"/>
    </source>
</evidence>
<proteinExistence type="predicted"/>
<keyword evidence="10" id="KW-1185">Reference proteome</keyword>
<dbReference type="InterPro" id="IPR036909">
    <property type="entry name" value="Cyt_c-like_dom_sf"/>
</dbReference>
<comment type="caution">
    <text evidence="9">The sequence shown here is derived from an EMBL/GenBank/DDBJ whole genome shotgun (WGS) entry which is preliminary data.</text>
</comment>
<feature type="domain" description="Cytochrome c" evidence="8">
    <location>
        <begin position="27"/>
        <end position="108"/>
    </location>
</feature>
<keyword evidence="5 6" id="KW-0408">Iron</keyword>
<protein>
    <submittedName>
        <fullName evidence="9">Cytochrome c553</fullName>
    </submittedName>
</protein>